<dbReference type="EMBL" id="CAJVRC010000900">
    <property type="protein sequence ID" value="CAG8909331.1"/>
    <property type="molecule type" value="Genomic_DNA"/>
</dbReference>
<evidence type="ECO:0000256" key="1">
    <source>
        <dbReference type="SAM" id="MobiDB-lite"/>
    </source>
</evidence>
<feature type="region of interest" description="Disordered" evidence="1">
    <location>
        <begin position="127"/>
        <end position="147"/>
    </location>
</feature>
<name>A0A9W4P7H9_9EURO</name>
<dbReference type="AlphaFoldDB" id="A0A9W4P7H9"/>
<reference evidence="2" key="1">
    <citation type="submission" date="2021-07" db="EMBL/GenBank/DDBJ databases">
        <authorList>
            <person name="Branca A.L. A."/>
        </authorList>
    </citation>
    <scope>NUCLEOTIDE SEQUENCE</scope>
</reference>
<organism evidence="2 3">
    <name type="scientific">Penicillium egyptiacum</name>
    <dbReference type="NCBI Taxonomy" id="1303716"/>
    <lineage>
        <taxon>Eukaryota</taxon>
        <taxon>Fungi</taxon>
        <taxon>Dikarya</taxon>
        <taxon>Ascomycota</taxon>
        <taxon>Pezizomycotina</taxon>
        <taxon>Eurotiomycetes</taxon>
        <taxon>Eurotiomycetidae</taxon>
        <taxon>Eurotiales</taxon>
        <taxon>Aspergillaceae</taxon>
        <taxon>Penicillium</taxon>
    </lineage>
</organism>
<gene>
    <name evidence="2" type="ORF">PEGY_LOCUS10121</name>
</gene>
<dbReference type="Proteomes" id="UP001154252">
    <property type="component" value="Unassembled WGS sequence"/>
</dbReference>
<accession>A0A9W4P7H9</accession>
<feature type="region of interest" description="Disordered" evidence="1">
    <location>
        <begin position="49"/>
        <end position="89"/>
    </location>
</feature>
<keyword evidence="3" id="KW-1185">Reference proteome</keyword>
<dbReference type="OrthoDB" id="4298679at2759"/>
<proteinExistence type="predicted"/>
<comment type="caution">
    <text evidence="2">The sequence shown here is derived from an EMBL/GenBank/DDBJ whole genome shotgun (WGS) entry which is preliminary data.</text>
</comment>
<sequence length="147" mass="16191">MEAVIILSSITFVIAVGAVIIQGRYRIHLHVTSKTMTPPRSLDLEIFDPDESTHVQPPPKLHRHSRLGSRNSRWPGYTERRGPPSRIMADHFTSYRVPDAETGTSIHHFPHPPPNLPATFTAPVARATTPSPATEITPPEAPTANPT</sequence>
<protein>
    <submittedName>
        <fullName evidence="2">Uncharacterized protein</fullName>
    </submittedName>
</protein>
<evidence type="ECO:0000313" key="2">
    <source>
        <dbReference type="EMBL" id="CAG8909331.1"/>
    </source>
</evidence>
<evidence type="ECO:0000313" key="3">
    <source>
        <dbReference type="Proteomes" id="UP001154252"/>
    </source>
</evidence>